<dbReference type="PROSITE" id="PS51898">
    <property type="entry name" value="TYR_RECOMBINASE"/>
    <property type="match status" value="1"/>
</dbReference>
<dbReference type="InterPro" id="IPR002104">
    <property type="entry name" value="Integrase_catalytic"/>
</dbReference>
<dbReference type="GO" id="GO:0006310">
    <property type="term" value="P:DNA recombination"/>
    <property type="evidence" value="ECO:0007669"/>
    <property type="project" value="UniProtKB-KW"/>
</dbReference>
<dbReference type="Proteomes" id="UP001158730">
    <property type="component" value="Unassembled WGS sequence"/>
</dbReference>
<organism evidence="3 4">
    <name type="scientific">Aquipseudomonas alcaligenes</name>
    <name type="common">Pseudomonas alcaligenes</name>
    <dbReference type="NCBI Taxonomy" id="43263"/>
    <lineage>
        <taxon>Bacteria</taxon>
        <taxon>Pseudomonadati</taxon>
        <taxon>Pseudomonadota</taxon>
        <taxon>Gammaproteobacteria</taxon>
        <taxon>Pseudomonadales</taxon>
        <taxon>Pseudomonadaceae</taxon>
        <taxon>Aquipseudomonas</taxon>
    </lineage>
</organism>
<dbReference type="Gene3D" id="1.10.443.10">
    <property type="entry name" value="Intergrase catalytic core"/>
    <property type="match status" value="1"/>
</dbReference>
<dbReference type="AlphaFoldDB" id="A0AA42N296"/>
<protein>
    <submittedName>
        <fullName evidence="3">Integrase</fullName>
    </submittedName>
</protein>
<feature type="domain" description="Tyr recombinase" evidence="2">
    <location>
        <begin position="38"/>
        <end position="181"/>
    </location>
</feature>
<dbReference type="GO" id="GO:0015074">
    <property type="term" value="P:DNA integration"/>
    <property type="evidence" value="ECO:0007669"/>
    <property type="project" value="InterPro"/>
</dbReference>
<evidence type="ECO:0000313" key="3">
    <source>
        <dbReference type="EMBL" id="MDH1056126.1"/>
    </source>
</evidence>
<proteinExistence type="predicted"/>
<keyword evidence="1" id="KW-0233">DNA recombination</keyword>
<dbReference type="EMBL" id="JAOBYN010000013">
    <property type="protein sequence ID" value="MDH1056126.1"/>
    <property type="molecule type" value="Genomic_DNA"/>
</dbReference>
<evidence type="ECO:0000256" key="1">
    <source>
        <dbReference type="ARBA" id="ARBA00023172"/>
    </source>
</evidence>
<accession>A0AA42N296</accession>
<name>A0AA42N296_AQUAC</name>
<dbReference type="InterPro" id="IPR011010">
    <property type="entry name" value="DNA_brk_join_enz"/>
</dbReference>
<reference evidence="3" key="1">
    <citation type="submission" date="2022-09" db="EMBL/GenBank/DDBJ databases">
        <title>Intensive care unit water sources are persistently colonized with multi-drug resistant bacteria and are the site of extensive horizontal gene transfer of antibiotic resistance genes.</title>
        <authorList>
            <person name="Diorio-Toth L."/>
        </authorList>
    </citation>
    <scope>NUCLEOTIDE SEQUENCE</scope>
    <source>
        <strain evidence="3">GD03990</strain>
    </source>
</reference>
<dbReference type="InterPro" id="IPR013762">
    <property type="entry name" value="Integrase-like_cat_sf"/>
</dbReference>
<dbReference type="SUPFAM" id="SSF56349">
    <property type="entry name" value="DNA breaking-rejoining enzymes"/>
    <property type="match status" value="1"/>
</dbReference>
<gene>
    <name evidence="3" type="ORF">N5C05_15345</name>
</gene>
<comment type="caution">
    <text evidence="3">The sequence shown here is derived from an EMBL/GenBank/DDBJ whole genome shotgun (WGS) entry which is preliminary data.</text>
</comment>
<dbReference type="GO" id="GO:0003677">
    <property type="term" value="F:DNA binding"/>
    <property type="evidence" value="ECO:0007669"/>
    <property type="project" value="InterPro"/>
</dbReference>
<evidence type="ECO:0000259" key="2">
    <source>
        <dbReference type="PROSITE" id="PS51898"/>
    </source>
</evidence>
<sequence length="181" mass="20291">MANLWQHFPSAEPPAVVRYIFDYGNPLSLVKPLKILARELSWLTNDQIAELLAEIRRGFDNQHVEVITLIFLTTGARWSEAEKLKPAGLRYGVISEAKIVRHWREHGQPNSAITSFRRALARTTIELPKGQAAHALRPTFASHFIQNGWNILTQQRILSHAGLADDYALCALSATPLGGLY</sequence>
<evidence type="ECO:0000313" key="4">
    <source>
        <dbReference type="Proteomes" id="UP001158730"/>
    </source>
</evidence>
<dbReference type="RefSeq" id="WP_280054592.1">
    <property type="nucleotide sequence ID" value="NZ_JAOBYN010000013.1"/>
</dbReference>